<reference evidence="3 5" key="1">
    <citation type="submission" date="2014-07" db="EMBL/GenBank/DDBJ databases">
        <authorList>
            <person name="Pisani N.G."/>
            <person name="Newman J.D."/>
        </authorList>
    </citation>
    <scope>NUCLEOTIDE SEQUENCE [LARGE SCALE GENOMIC DNA]</scope>
    <source>
        <strain evidence="3 5">LMG 24720</strain>
    </source>
</reference>
<accession>A0A3S4VB92</accession>
<feature type="domain" description="Activator of Hsp90 ATPase homologue 1/2-like C-terminal" evidence="2">
    <location>
        <begin position="13"/>
        <end position="135"/>
    </location>
</feature>
<evidence type="ECO:0000313" key="4">
    <source>
        <dbReference type="EMBL" id="VEH95456.1"/>
    </source>
</evidence>
<evidence type="ECO:0000259" key="2">
    <source>
        <dbReference type="Pfam" id="PF08327"/>
    </source>
</evidence>
<name>A0A3S4VB92_9FLAO</name>
<proteinExistence type="inferred from homology"/>
<dbReference type="STRING" id="266748.HY04_02290"/>
<evidence type="ECO:0000313" key="6">
    <source>
        <dbReference type="Proteomes" id="UP000270036"/>
    </source>
</evidence>
<dbReference type="Gene3D" id="3.30.530.20">
    <property type="match status" value="1"/>
</dbReference>
<dbReference type="EMBL" id="JPEP01000001">
    <property type="protein sequence ID" value="KEY20072.1"/>
    <property type="molecule type" value="Genomic_DNA"/>
</dbReference>
<keyword evidence="5" id="KW-1185">Reference proteome</keyword>
<gene>
    <name evidence="3" type="ORF">HY04_02290</name>
    <name evidence="4" type="ORF">NCTC13489_00169</name>
</gene>
<protein>
    <submittedName>
        <fullName evidence="4">Activator of Hsp90 ATPase homolog 1-like protein</fullName>
    </submittedName>
</protein>
<dbReference type="Proteomes" id="UP000270036">
    <property type="component" value="Chromosome"/>
</dbReference>
<dbReference type="InterPro" id="IPR023393">
    <property type="entry name" value="START-like_dom_sf"/>
</dbReference>
<comment type="similarity">
    <text evidence="1">Belongs to the AHA1 family.</text>
</comment>
<dbReference type="RefSeq" id="WP_034716727.1">
    <property type="nucleotide sequence ID" value="NZ_FOIX01000002.1"/>
</dbReference>
<reference evidence="4 6" key="2">
    <citation type="submission" date="2018-12" db="EMBL/GenBank/DDBJ databases">
        <authorList>
            <consortium name="Pathogen Informatics"/>
        </authorList>
    </citation>
    <scope>NUCLEOTIDE SEQUENCE [LARGE SCALE GENOMIC DNA]</scope>
    <source>
        <strain evidence="4 6">NCTC13489</strain>
    </source>
</reference>
<evidence type="ECO:0000313" key="5">
    <source>
        <dbReference type="Proteomes" id="UP000028349"/>
    </source>
</evidence>
<dbReference type="SUPFAM" id="SSF55961">
    <property type="entry name" value="Bet v1-like"/>
    <property type="match status" value="1"/>
</dbReference>
<dbReference type="Proteomes" id="UP000028349">
    <property type="component" value="Unassembled WGS sequence"/>
</dbReference>
<dbReference type="KEGG" id="cant:NCTC13489_00169"/>
<evidence type="ECO:0000313" key="3">
    <source>
        <dbReference type="EMBL" id="KEY20072.1"/>
    </source>
</evidence>
<dbReference type="Pfam" id="PF08327">
    <property type="entry name" value="AHSA1"/>
    <property type="match status" value="1"/>
</dbReference>
<dbReference type="EMBL" id="LR134441">
    <property type="protein sequence ID" value="VEH95456.1"/>
    <property type="molecule type" value="Genomic_DNA"/>
</dbReference>
<sequence>MEPITINITILKPIEKVWDYFYNPKHIVKWNFTTPNWHCPKAEIDFKEGGSFDYRLEYKDKSFGYNFSGEIVEIRDLNHVKTTLTDGRKVEVSFNKIDESTTEVVQVFEPEQQYSREMQRVGWYAILDRFHKYVENN</sequence>
<dbReference type="InterPro" id="IPR013538">
    <property type="entry name" value="ASHA1/2-like_C"/>
</dbReference>
<dbReference type="AlphaFoldDB" id="A0A3S4VB92"/>
<dbReference type="OrthoDB" id="384974at2"/>
<evidence type="ECO:0000256" key="1">
    <source>
        <dbReference type="ARBA" id="ARBA00006817"/>
    </source>
</evidence>
<organism evidence="4 6">
    <name type="scientific">Kaistella antarctica</name>
    <dbReference type="NCBI Taxonomy" id="266748"/>
    <lineage>
        <taxon>Bacteria</taxon>
        <taxon>Pseudomonadati</taxon>
        <taxon>Bacteroidota</taxon>
        <taxon>Flavobacteriia</taxon>
        <taxon>Flavobacteriales</taxon>
        <taxon>Weeksellaceae</taxon>
        <taxon>Chryseobacterium group</taxon>
        <taxon>Kaistella</taxon>
    </lineage>
</organism>